<evidence type="ECO:0000313" key="9">
    <source>
        <dbReference type="EMBL" id="CAJ0701861.1"/>
    </source>
</evidence>
<name>A0AAD2B4K7_9RALS</name>
<keyword evidence="5 8" id="KW-1133">Transmembrane helix</keyword>
<dbReference type="PRINTS" id="PR00952">
    <property type="entry name" value="TYPE3IMQPROT"/>
</dbReference>
<feature type="transmembrane region" description="Helical" evidence="8">
    <location>
        <begin position="15"/>
        <end position="38"/>
    </location>
</feature>
<keyword evidence="3" id="KW-1003">Cell membrane</keyword>
<organism evidence="9 10">
    <name type="scientific">Ralstonia wenshanensis</name>
    <dbReference type="NCBI Taxonomy" id="2842456"/>
    <lineage>
        <taxon>Bacteria</taxon>
        <taxon>Pseudomonadati</taxon>
        <taxon>Pseudomonadota</taxon>
        <taxon>Betaproteobacteria</taxon>
        <taxon>Burkholderiales</taxon>
        <taxon>Burkholderiaceae</taxon>
        <taxon>Ralstonia</taxon>
    </lineage>
</organism>
<evidence type="ECO:0000256" key="4">
    <source>
        <dbReference type="ARBA" id="ARBA00022692"/>
    </source>
</evidence>
<protein>
    <submittedName>
        <fullName evidence="9">Surface presentation of antigens protein SpaQ</fullName>
    </submittedName>
</protein>
<gene>
    <name evidence="9" type="primary">spaQ</name>
    <name evidence="9" type="ORF">LMG18091_03539</name>
</gene>
<dbReference type="PANTHER" id="PTHR34040:SF7">
    <property type="entry name" value="SURFACE PRESENTATION OF ANTIGENS PROTEIN SPAQ"/>
    <property type="match status" value="1"/>
</dbReference>
<evidence type="ECO:0000256" key="8">
    <source>
        <dbReference type="SAM" id="Phobius"/>
    </source>
</evidence>
<keyword evidence="7 8" id="KW-0472">Membrane</keyword>
<dbReference type="PANTHER" id="PTHR34040">
    <property type="entry name" value="FLAGELLAR BIOSYNTHETIC PROTEIN FLIQ"/>
    <property type="match status" value="1"/>
</dbReference>
<evidence type="ECO:0000256" key="1">
    <source>
        <dbReference type="ARBA" id="ARBA00004651"/>
    </source>
</evidence>
<dbReference type="AlphaFoldDB" id="A0AAD2B4K7"/>
<reference evidence="9 10" key="1">
    <citation type="submission" date="2023-07" db="EMBL/GenBank/DDBJ databases">
        <authorList>
            <person name="Peeters C."/>
        </authorList>
    </citation>
    <scope>NUCLEOTIDE SEQUENCE [LARGE SCALE GENOMIC DNA]</scope>
    <source>
        <strain evidence="9 10">LMG 18091</strain>
    </source>
</reference>
<comment type="caution">
    <text evidence="9">The sequence shown here is derived from an EMBL/GenBank/DDBJ whole genome shotgun (WGS) entry which is preliminary data.</text>
</comment>
<evidence type="ECO:0000256" key="7">
    <source>
        <dbReference type="ARBA" id="ARBA00023136"/>
    </source>
</evidence>
<evidence type="ECO:0000313" key="10">
    <source>
        <dbReference type="Proteomes" id="UP001189915"/>
    </source>
</evidence>
<dbReference type="Proteomes" id="UP001189915">
    <property type="component" value="Unassembled WGS sequence"/>
</dbReference>
<comment type="similarity">
    <text evidence="2">Belongs to the FliQ/MopD/SpaQ family.</text>
</comment>
<dbReference type="NCBIfam" id="TIGR01403">
    <property type="entry name" value="fliQ_rel_III"/>
    <property type="match status" value="1"/>
</dbReference>
<dbReference type="InterPro" id="IPR002191">
    <property type="entry name" value="Bac_export_3"/>
</dbReference>
<evidence type="ECO:0000256" key="5">
    <source>
        <dbReference type="ARBA" id="ARBA00022989"/>
    </source>
</evidence>
<dbReference type="InterPro" id="IPR006306">
    <property type="entry name" value="T3SS_HrpO"/>
</dbReference>
<keyword evidence="6" id="KW-0843">Virulence</keyword>
<evidence type="ECO:0000256" key="2">
    <source>
        <dbReference type="ARBA" id="ARBA00006156"/>
    </source>
</evidence>
<keyword evidence="4 8" id="KW-0812">Transmembrane</keyword>
<keyword evidence="10" id="KW-1185">Reference proteome</keyword>
<accession>A0AAD2B4K7</accession>
<feature type="transmembrane region" description="Helical" evidence="8">
    <location>
        <begin position="50"/>
        <end position="70"/>
    </location>
</feature>
<proteinExistence type="inferred from homology"/>
<dbReference type="EMBL" id="CATWAF010000005">
    <property type="protein sequence ID" value="CAJ0701861.1"/>
    <property type="molecule type" value="Genomic_DNA"/>
</dbReference>
<evidence type="ECO:0000256" key="6">
    <source>
        <dbReference type="ARBA" id="ARBA00023026"/>
    </source>
</evidence>
<sequence length="93" mass="9808">MNMSATILEATRQGLLLVLLVSLPVVAVATVSALLIAIAQAVTQIQDQSIGLSVRLIAVMVTIVVLAGWGGREVLRFARMALDQVFYGGVAPF</sequence>
<dbReference type="GO" id="GO:0009306">
    <property type="term" value="P:protein secretion"/>
    <property type="evidence" value="ECO:0007669"/>
    <property type="project" value="InterPro"/>
</dbReference>
<evidence type="ECO:0000256" key="3">
    <source>
        <dbReference type="ARBA" id="ARBA00022475"/>
    </source>
</evidence>
<comment type="subcellular location">
    <subcellularLocation>
        <location evidence="1">Cell membrane</location>
        <topology evidence="1">Multi-pass membrane protein</topology>
    </subcellularLocation>
</comment>
<dbReference type="Pfam" id="PF01313">
    <property type="entry name" value="Bac_export_3"/>
    <property type="match status" value="1"/>
</dbReference>
<dbReference type="GO" id="GO:0005886">
    <property type="term" value="C:plasma membrane"/>
    <property type="evidence" value="ECO:0007669"/>
    <property type="project" value="UniProtKB-SubCell"/>
</dbReference>